<dbReference type="PANTHER" id="PTHR30069:SF27">
    <property type="entry name" value="BLL4766 PROTEIN"/>
    <property type="match status" value="1"/>
</dbReference>
<evidence type="ECO:0000256" key="2">
    <source>
        <dbReference type="ARBA" id="ARBA00009810"/>
    </source>
</evidence>
<comment type="caution">
    <text evidence="15">The sequence shown here is derived from an EMBL/GenBank/DDBJ whole genome shotgun (WGS) entry which is preliminary data.</text>
</comment>
<dbReference type="InterPro" id="IPR039426">
    <property type="entry name" value="TonB-dep_rcpt-like"/>
</dbReference>
<evidence type="ECO:0000256" key="8">
    <source>
        <dbReference type="ARBA" id="ARBA00023170"/>
    </source>
</evidence>
<keyword evidence="12" id="KW-0732">Signal</keyword>
<proteinExistence type="inferred from homology"/>
<dbReference type="Gene3D" id="2.170.130.10">
    <property type="entry name" value="TonB-dependent receptor, plug domain"/>
    <property type="match status" value="1"/>
</dbReference>
<evidence type="ECO:0000313" key="16">
    <source>
        <dbReference type="Proteomes" id="UP000634011"/>
    </source>
</evidence>
<dbReference type="PANTHER" id="PTHR30069">
    <property type="entry name" value="TONB-DEPENDENT OUTER MEMBRANE RECEPTOR"/>
    <property type="match status" value="1"/>
</dbReference>
<evidence type="ECO:0000313" key="15">
    <source>
        <dbReference type="EMBL" id="MBC3863799.1"/>
    </source>
</evidence>
<keyword evidence="6 11" id="KW-0798">TonB box</keyword>
<dbReference type="PROSITE" id="PS51257">
    <property type="entry name" value="PROKAR_LIPOPROTEIN"/>
    <property type="match status" value="1"/>
</dbReference>
<feature type="chain" id="PRO_5037220129" evidence="12">
    <location>
        <begin position="36"/>
        <end position="674"/>
    </location>
</feature>
<keyword evidence="4 10" id="KW-1134">Transmembrane beta strand</keyword>
<evidence type="ECO:0000256" key="1">
    <source>
        <dbReference type="ARBA" id="ARBA00004571"/>
    </source>
</evidence>
<protein>
    <submittedName>
        <fullName evidence="15">TonB-dependent receptor</fullName>
    </submittedName>
</protein>
<evidence type="ECO:0000256" key="12">
    <source>
        <dbReference type="SAM" id="SignalP"/>
    </source>
</evidence>
<feature type="domain" description="TonB-dependent receptor-like beta-barrel" evidence="13">
    <location>
        <begin position="198"/>
        <end position="619"/>
    </location>
</feature>
<keyword evidence="7 10" id="KW-0472">Membrane</keyword>
<evidence type="ECO:0000256" key="5">
    <source>
        <dbReference type="ARBA" id="ARBA00022692"/>
    </source>
</evidence>
<evidence type="ECO:0000256" key="4">
    <source>
        <dbReference type="ARBA" id="ARBA00022452"/>
    </source>
</evidence>
<keyword evidence="5 10" id="KW-0812">Transmembrane</keyword>
<dbReference type="InterPro" id="IPR037066">
    <property type="entry name" value="Plug_dom_sf"/>
</dbReference>
<organism evidence="15 16">
    <name type="scientific">Undibacterium jejuense</name>
    <dbReference type="NCBI Taxonomy" id="1344949"/>
    <lineage>
        <taxon>Bacteria</taxon>
        <taxon>Pseudomonadati</taxon>
        <taxon>Pseudomonadota</taxon>
        <taxon>Betaproteobacteria</taxon>
        <taxon>Burkholderiales</taxon>
        <taxon>Oxalobacteraceae</taxon>
        <taxon>Undibacterium</taxon>
    </lineage>
</organism>
<dbReference type="InterPro" id="IPR012910">
    <property type="entry name" value="Plug_dom"/>
</dbReference>
<keyword evidence="9 10" id="KW-0998">Cell outer membrane</keyword>
<dbReference type="InterPro" id="IPR000531">
    <property type="entry name" value="Beta-barrel_TonB"/>
</dbReference>
<feature type="signal peptide" evidence="12">
    <location>
        <begin position="1"/>
        <end position="35"/>
    </location>
</feature>
<keyword evidence="3 10" id="KW-0813">Transport</keyword>
<comment type="similarity">
    <text evidence="2 10 11">Belongs to the TonB-dependent receptor family.</text>
</comment>
<evidence type="ECO:0000256" key="9">
    <source>
        <dbReference type="ARBA" id="ARBA00023237"/>
    </source>
</evidence>
<evidence type="ECO:0000259" key="13">
    <source>
        <dbReference type="Pfam" id="PF00593"/>
    </source>
</evidence>
<comment type="subcellular location">
    <subcellularLocation>
        <location evidence="1 10">Cell outer membrane</location>
        <topology evidence="1 10">Multi-pass membrane protein</topology>
    </subcellularLocation>
</comment>
<dbReference type="InterPro" id="IPR036942">
    <property type="entry name" value="Beta-barrel_TonB_sf"/>
</dbReference>
<keyword evidence="16" id="KW-1185">Reference proteome</keyword>
<name>A0A923HHF2_9BURK</name>
<sequence>MLISHHKKMIYLSTSMSARLSVFTLLVASCQAVHAENKTDESIFLDDIPVVLSASRLTQPISEAPVAVTVLDRQMIRDSGAWDLSEVFRLVPGMYVAYHADPNFYSADSTVAYHGMVTSTTSDRMQVLIDGRSVYSGLFGGVNWSDLPIVLNDIERIEVVRGPDSASYGANSYLGVINIITRHPAESQGASASLSYGTSRAEGVFRYGGKTGDLTFQITASERKDNGEDDKIHNPTSQDVFWTLNKFDNKNIQIFNFRAAYQASANDTLELQFGYNGGSRQTGEYDNFKSITRTTNNHFEMFNWRHVLEGGGELTVKAFHTEERINARLLDSDGMQNGDASFKRDDLEIQHTFSPSETTRVVWGGSIRQDLTYAPYYLGVEDNTYLFGDFKYRLGRLFSNLEWHVRPDLLLNAGAMLENNSYTGTEFTPRLALNWHITPQHTVRMGYSRATRAPSVYEKVYEEYWRAPDQYPNLPELKPEHVKSIDLGYIGKIGKMDIDFRFFHDDYTDLIDVKNHKSPQSDNLNAGNALMRGYELQIKAPLSEKTHVTYGLSGGSVKSDDVNGVIYSGSLPSYNHNLMLTHQFNEEWRGSLIAYQIAKTKLNQTDYNPSLGRGYYIDGNKRFDGKISRRFLLAGRQTEVALIIQNIANAHYFEYRHDNEVPGRLARINLKTDF</sequence>
<dbReference type="GO" id="GO:0044718">
    <property type="term" value="P:siderophore transmembrane transport"/>
    <property type="evidence" value="ECO:0007669"/>
    <property type="project" value="TreeGrafter"/>
</dbReference>
<dbReference type="AlphaFoldDB" id="A0A923HHF2"/>
<dbReference type="PROSITE" id="PS52016">
    <property type="entry name" value="TONB_DEPENDENT_REC_3"/>
    <property type="match status" value="1"/>
</dbReference>
<evidence type="ECO:0000256" key="6">
    <source>
        <dbReference type="ARBA" id="ARBA00023077"/>
    </source>
</evidence>
<dbReference type="Proteomes" id="UP000634011">
    <property type="component" value="Unassembled WGS sequence"/>
</dbReference>
<accession>A0A923HHF2</accession>
<dbReference type="GO" id="GO:0009279">
    <property type="term" value="C:cell outer membrane"/>
    <property type="evidence" value="ECO:0007669"/>
    <property type="project" value="UniProtKB-SubCell"/>
</dbReference>
<evidence type="ECO:0000256" key="7">
    <source>
        <dbReference type="ARBA" id="ARBA00023136"/>
    </source>
</evidence>
<dbReference type="GO" id="GO:0015344">
    <property type="term" value="F:siderophore uptake transmembrane transporter activity"/>
    <property type="evidence" value="ECO:0007669"/>
    <property type="project" value="TreeGrafter"/>
</dbReference>
<keyword evidence="8 15" id="KW-0675">Receptor</keyword>
<dbReference type="Pfam" id="PF00593">
    <property type="entry name" value="TonB_dep_Rec_b-barrel"/>
    <property type="match status" value="1"/>
</dbReference>
<dbReference type="EMBL" id="JACOFV010000017">
    <property type="protein sequence ID" value="MBC3863799.1"/>
    <property type="molecule type" value="Genomic_DNA"/>
</dbReference>
<feature type="domain" description="TonB-dependent receptor plug" evidence="14">
    <location>
        <begin position="61"/>
        <end position="176"/>
    </location>
</feature>
<evidence type="ECO:0000256" key="10">
    <source>
        <dbReference type="PROSITE-ProRule" id="PRU01360"/>
    </source>
</evidence>
<dbReference type="Pfam" id="PF07715">
    <property type="entry name" value="Plug"/>
    <property type="match status" value="1"/>
</dbReference>
<reference evidence="15" key="1">
    <citation type="submission" date="2020-08" db="EMBL/GenBank/DDBJ databases">
        <title>Novel species isolated from subtropical streams in China.</title>
        <authorList>
            <person name="Lu H."/>
        </authorList>
    </citation>
    <scope>NUCLEOTIDE SEQUENCE</scope>
    <source>
        <strain evidence="15">KACC 12607</strain>
    </source>
</reference>
<dbReference type="SUPFAM" id="SSF56935">
    <property type="entry name" value="Porins"/>
    <property type="match status" value="1"/>
</dbReference>
<dbReference type="Gene3D" id="2.40.170.20">
    <property type="entry name" value="TonB-dependent receptor, beta-barrel domain"/>
    <property type="match status" value="1"/>
</dbReference>
<evidence type="ECO:0000256" key="11">
    <source>
        <dbReference type="RuleBase" id="RU003357"/>
    </source>
</evidence>
<gene>
    <name evidence="15" type="ORF">H8K32_16965</name>
</gene>
<evidence type="ECO:0000259" key="14">
    <source>
        <dbReference type="Pfam" id="PF07715"/>
    </source>
</evidence>
<evidence type="ECO:0000256" key="3">
    <source>
        <dbReference type="ARBA" id="ARBA00022448"/>
    </source>
</evidence>